<sequence length="847" mass="95053">MFFRVIAAASKEFFALGTEQGLWKHFYPIISESFGMMDGLGQPEHEQAVWNRARASKTFQRMGARVKLGRWWSWFKAHEEKREESPVLLMILVYIGLRRGYWNTLEESPLFSSTSDFMATADGEVGLAFEDCAVGEDEGEMHKVPMALSNEQLKILRARSKNSIVLACRILANRFKVRLMDGIYWVLKPCREHFGKALVTFKTKRGLLEYHQNLAQMKYVQELSCMFSMLSDPGLLEACDFESCEVYNHGDALEHEEKFLSTRITMMMLSAVAHRLCSCSYFPHGVPGMFVLLLHHDRAIVDGTLAKLRNTWDRLQKAETLSHSSTFWDKYVRELYWPLSTWPREVFIALEETDFKKVPALVERTVRERFSAMYSDMVESAVKQIRDQENKNSNSQCGRVERWHTLLESSLLSDNDRPGPNLKLPVLDEARAKTLPEKTFEGDVHDVSFGMDALKGLAGSSWPSPSPLTFNLAPMRLEALVGIEALPMLERAWRSVLAQRGDVLFHEDFKQRALVVLESSSCGLWAWRFKLKKPKGQLKYCEPVLSQGDPLSDPVVFLSITDWTKYRVCLSEMLPPSCQRGVGDMDERPGGILRAFKGKPQPLLEIAARRGFRGMQVPFLKKLLASSPLVYERAKDRPNTEVSLVRALVSWACPAMEPSDVDACLAKRMRKRDVEPLPSALSGDGGLAAGAEDMLDASDLGDVKEQLLQEKEIERQDRHSGMAAKAGGSSSGSAGHAGDAAGGGGAESGSAASGSGSAPAVEKRHIPDTGGYPREECLKYLPPGYTLKKETSRYNRWQISTKDKSEPPYSYSATWGDGGLDRERATLMEVLRTAWDWSGAECPWILE</sequence>
<comment type="caution">
    <text evidence="2">The sequence shown here is derived from an EMBL/GenBank/DDBJ whole genome shotgun (WGS) entry which is preliminary data.</text>
</comment>
<protein>
    <recommendedName>
        <fullName evidence="4">Phosphodiesterase I</fullName>
    </recommendedName>
</protein>
<feature type="compositionally biased region" description="Low complexity" evidence="1">
    <location>
        <begin position="721"/>
        <end position="739"/>
    </location>
</feature>
<evidence type="ECO:0000313" key="2">
    <source>
        <dbReference type="EMBL" id="CAK0880232.1"/>
    </source>
</evidence>
<reference evidence="2" key="1">
    <citation type="submission" date="2023-10" db="EMBL/GenBank/DDBJ databases">
        <authorList>
            <person name="Chen Y."/>
            <person name="Shah S."/>
            <person name="Dougan E. K."/>
            <person name="Thang M."/>
            <person name="Chan C."/>
        </authorList>
    </citation>
    <scope>NUCLEOTIDE SEQUENCE [LARGE SCALE GENOMIC DNA]</scope>
</reference>
<name>A0ABN9W2H2_9DINO</name>
<evidence type="ECO:0008006" key="4">
    <source>
        <dbReference type="Google" id="ProtNLM"/>
    </source>
</evidence>
<keyword evidence="3" id="KW-1185">Reference proteome</keyword>
<evidence type="ECO:0000256" key="1">
    <source>
        <dbReference type="SAM" id="MobiDB-lite"/>
    </source>
</evidence>
<dbReference type="Proteomes" id="UP001189429">
    <property type="component" value="Unassembled WGS sequence"/>
</dbReference>
<proteinExistence type="predicted"/>
<evidence type="ECO:0000313" key="3">
    <source>
        <dbReference type="Proteomes" id="UP001189429"/>
    </source>
</evidence>
<gene>
    <name evidence="2" type="ORF">PCOR1329_LOCUS63435</name>
</gene>
<dbReference type="EMBL" id="CAUYUJ010018051">
    <property type="protein sequence ID" value="CAK0880232.1"/>
    <property type="molecule type" value="Genomic_DNA"/>
</dbReference>
<feature type="compositionally biased region" description="Basic and acidic residues" evidence="1">
    <location>
        <begin position="761"/>
        <end position="775"/>
    </location>
</feature>
<organism evidence="2 3">
    <name type="scientific">Prorocentrum cordatum</name>
    <dbReference type="NCBI Taxonomy" id="2364126"/>
    <lineage>
        <taxon>Eukaryota</taxon>
        <taxon>Sar</taxon>
        <taxon>Alveolata</taxon>
        <taxon>Dinophyceae</taxon>
        <taxon>Prorocentrales</taxon>
        <taxon>Prorocentraceae</taxon>
        <taxon>Prorocentrum</taxon>
    </lineage>
</organism>
<feature type="region of interest" description="Disordered" evidence="1">
    <location>
        <begin position="713"/>
        <end position="775"/>
    </location>
</feature>
<feature type="compositionally biased region" description="Low complexity" evidence="1">
    <location>
        <begin position="748"/>
        <end position="760"/>
    </location>
</feature>
<accession>A0ABN9W2H2</accession>